<proteinExistence type="predicted"/>
<organism evidence="6 7">
    <name type="scientific">Penicillium frequentans</name>
    <dbReference type="NCBI Taxonomy" id="3151616"/>
    <lineage>
        <taxon>Eukaryota</taxon>
        <taxon>Fungi</taxon>
        <taxon>Dikarya</taxon>
        <taxon>Ascomycota</taxon>
        <taxon>Pezizomycotina</taxon>
        <taxon>Eurotiomycetes</taxon>
        <taxon>Eurotiomycetidae</taxon>
        <taxon>Eurotiales</taxon>
        <taxon>Aspergillaceae</taxon>
        <taxon>Penicillium</taxon>
    </lineage>
</organism>
<evidence type="ECO:0000256" key="1">
    <source>
        <dbReference type="ARBA" id="ARBA00022737"/>
    </source>
</evidence>
<evidence type="ECO:0000313" key="7">
    <source>
        <dbReference type="Proteomes" id="UP001220324"/>
    </source>
</evidence>
<keyword evidence="2" id="KW-0040">ANK repeat</keyword>
<feature type="domain" description="Nephrocystin 3-like N-terminal" evidence="5">
    <location>
        <begin position="365"/>
        <end position="479"/>
    </location>
</feature>
<evidence type="ECO:0000313" key="6">
    <source>
        <dbReference type="EMBL" id="KAJ5524013.1"/>
    </source>
</evidence>
<dbReference type="Pfam" id="PF24883">
    <property type="entry name" value="NPHP3_N"/>
    <property type="match status" value="1"/>
</dbReference>
<dbReference type="Pfam" id="PF12796">
    <property type="entry name" value="Ank_2"/>
    <property type="match status" value="4"/>
</dbReference>
<evidence type="ECO:0000259" key="4">
    <source>
        <dbReference type="Pfam" id="PF22939"/>
    </source>
</evidence>
<comment type="caution">
    <text evidence="6">The sequence shown here is derived from an EMBL/GenBank/DDBJ whole genome shotgun (WGS) entry which is preliminary data.</text>
</comment>
<dbReference type="PANTHER" id="PTHR24188">
    <property type="entry name" value="ANKYRIN REPEAT PROTEIN"/>
    <property type="match status" value="1"/>
</dbReference>
<dbReference type="SMART" id="SM00248">
    <property type="entry name" value="ANK"/>
    <property type="match status" value="14"/>
</dbReference>
<accession>A0AAD6G8Y4</accession>
<dbReference type="InterPro" id="IPR056884">
    <property type="entry name" value="NPHP3-like_N"/>
</dbReference>
<dbReference type="EMBL" id="JAQIZZ010000008">
    <property type="protein sequence ID" value="KAJ5524013.1"/>
    <property type="molecule type" value="Genomic_DNA"/>
</dbReference>
<feature type="region of interest" description="Disordered" evidence="3">
    <location>
        <begin position="1"/>
        <end position="63"/>
    </location>
</feature>
<sequence>MPFKDRVSKWKGRIRGTEKPTGQLEQNPASNSEINSSQTSSNDPQTTSNDSHTKSQPSISIKGQRNLWHEAFDKLPQNSKQELESRGMNQKTANTIEEFRKEAEKVRDKSQEREWKVQIGSHELPIRQTAVQILDWANKIGDIAIQFAPSLGAGVWAVAKFLLGGLDTFDTEKSALLSVIEKVTEAIFCGELYYGIYTLERTGRADVVIKLHDTLVGLYSCVLELLVKSSDLSSNTAVQFCRAIFDPSKPSEMLTSLEAKEKALQVAAERCEITAHALLDEALKVYLQAAQSSLDQVIQWINEEERRELLEWVSTVPYGLHHEEIEDRRSLETGDWLFQHEKFRTWMDSSSASILWLQGFHARAGLFFCNHAEKNRREALPVLRSLVRQLAAPKSNTHAARRGLREARKRATDKGSGLGLSECRHQLLDSFNSYPVNTVILDALDEMVNEELVLLIKEINNIISNTRYRTKVKIFVSSRPDEEIEVAFNSSPTVTIQATDNRNDIERFVTNELDEFGRTHPKSVVNLRKEKITEDILDKCDNMFLWAALQVKEILKCKMLESLDRALEQLPKDLSESYDRINQKIHSRPAPEMEMAHRTIQWVMAAPDPLTSEELLSAIRIKIENDAIKLKDPVDQEVLLFICENLLIVDANGQWRFFHLSVREYLQKIPEFNQQELHSCAHVCFLSLIRTFGNTEPESFPDKIDSNPSSEHLKDPFNVTNAFSQHIQRSWPFYASELTENDVPFVSLERFLGSADKSSPFFLRWSDYVFEDQDLVSFRSFKTLYMTRSEIAPFRTPIFAITNFSLCEIFVKFYEINVLDPLQLNNKGENLLYIAARSACMPILRALVSNKVGINKVLLGEAYALAASAASRSESSIALEYLVEQGADVNLPLHVGVYGSALAAASEKSDNLDTVRYLVAQGADVNIPLQAGHYGSALAAASCAFDNLDTVKYLVEQGADVNLLLQAGGYGSALAAASWESKNLDIVRYLVEQGADVNLPLQAGHYGSALVAASWASDNLDTVKYLVEQGADVDLPLQAGHYGSALAAAAYWASDNLDTVKYLVEQGADVNLLLQAGGYGSALAAASWASDNLDIVKYLVEQGADVNLLLQAGRYGSALAAASLVSNNLDIVRYLVEQGADVNLLLQAGRYGSALAAASLVSNNLDIVRYLVEQGAGVNLLLQAGRYGSALAAASWESKNLDIVRYLVEQGADVNLPLQAGHYGSALAAASWASDNLDIVRYLVEQGADVNLLLQAGRYGSALAAASLVSNNLDIVRYLVEQGADVNLLLQAGGYGSALAAASWKSKNLDTVRYLVEQEADVNLPLQAGGYGSALAAASWKSKNLDTVRYLVEQRADVNLPLRVGVFGSAVNAALSKGNGEVAAYLHSVQTTDLTAD</sequence>
<gene>
    <name evidence="6" type="ORF">N7494_010663</name>
</gene>
<feature type="compositionally biased region" description="Polar residues" evidence="3">
    <location>
        <begin position="43"/>
        <end position="63"/>
    </location>
</feature>
<protein>
    <submittedName>
        <fullName evidence="6">Aldehyde dehydrogenase C-terminal</fullName>
    </submittedName>
</protein>
<feature type="compositionally biased region" description="Low complexity" evidence="3">
    <location>
        <begin position="30"/>
        <end position="42"/>
    </location>
</feature>
<keyword evidence="1" id="KW-0677">Repeat</keyword>
<dbReference type="Proteomes" id="UP001220324">
    <property type="component" value="Unassembled WGS sequence"/>
</dbReference>
<name>A0AAD6G8Y4_9EURO</name>
<evidence type="ECO:0000259" key="5">
    <source>
        <dbReference type="Pfam" id="PF24883"/>
    </source>
</evidence>
<evidence type="ECO:0000256" key="3">
    <source>
        <dbReference type="SAM" id="MobiDB-lite"/>
    </source>
</evidence>
<dbReference type="SUPFAM" id="SSF48403">
    <property type="entry name" value="Ankyrin repeat"/>
    <property type="match status" value="2"/>
</dbReference>
<reference evidence="6 7" key="1">
    <citation type="journal article" date="2023" name="IMA Fungus">
        <title>Comparative genomic study of the Penicillium genus elucidates a diverse pangenome and 15 lateral gene transfer events.</title>
        <authorList>
            <person name="Petersen C."/>
            <person name="Sorensen T."/>
            <person name="Nielsen M.R."/>
            <person name="Sondergaard T.E."/>
            <person name="Sorensen J.L."/>
            <person name="Fitzpatrick D.A."/>
            <person name="Frisvad J.C."/>
            <person name="Nielsen K.L."/>
        </authorList>
    </citation>
    <scope>NUCLEOTIDE SEQUENCE [LARGE SCALE GENOMIC DNA]</scope>
    <source>
        <strain evidence="6 7">IBT 35679</strain>
    </source>
</reference>
<keyword evidence="7" id="KW-1185">Reference proteome</keyword>
<feature type="domain" description="GPI inositol-deacylase winged helix" evidence="4">
    <location>
        <begin position="594"/>
        <end position="668"/>
    </location>
</feature>
<dbReference type="Pfam" id="PF22939">
    <property type="entry name" value="WHD_GPIID"/>
    <property type="match status" value="1"/>
</dbReference>
<dbReference type="Gene3D" id="1.25.40.20">
    <property type="entry name" value="Ankyrin repeat-containing domain"/>
    <property type="match status" value="4"/>
</dbReference>
<evidence type="ECO:0000256" key="2">
    <source>
        <dbReference type="ARBA" id="ARBA00023043"/>
    </source>
</evidence>
<dbReference type="PANTHER" id="PTHR24188:SF29">
    <property type="entry name" value="GH09064P"/>
    <property type="match status" value="1"/>
</dbReference>
<dbReference type="InterPro" id="IPR054471">
    <property type="entry name" value="GPIID_WHD"/>
</dbReference>
<dbReference type="InterPro" id="IPR002110">
    <property type="entry name" value="Ankyrin_rpt"/>
</dbReference>
<dbReference type="InterPro" id="IPR036770">
    <property type="entry name" value="Ankyrin_rpt-contain_sf"/>
</dbReference>